<accession>A0A1G7P1N0</accession>
<keyword evidence="2" id="KW-1185">Reference proteome</keyword>
<evidence type="ECO:0000313" key="1">
    <source>
        <dbReference type="EMBL" id="SDF79529.1"/>
    </source>
</evidence>
<dbReference type="Proteomes" id="UP000199623">
    <property type="component" value="Unassembled WGS sequence"/>
</dbReference>
<organism evidence="1 2">
    <name type="scientific">Lentzea fradiae</name>
    <dbReference type="NCBI Taxonomy" id="200378"/>
    <lineage>
        <taxon>Bacteria</taxon>
        <taxon>Bacillati</taxon>
        <taxon>Actinomycetota</taxon>
        <taxon>Actinomycetes</taxon>
        <taxon>Pseudonocardiales</taxon>
        <taxon>Pseudonocardiaceae</taxon>
        <taxon>Lentzea</taxon>
    </lineage>
</organism>
<name>A0A1G7P1N0_9PSEU</name>
<protein>
    <submittedName>
        <fullName evidence="1">Uncharacterized protein</fullName>
    </submittedName>
</protein>
<evidence type="ECO:0000313" key="2">
    <source>
        <dbReference type="Proteomes" id="UP000199623"/>
    </source>
</evidence>
<proteinExistence type="predicted"/>
<dbReference type="AlphaFoldDB" id="A0A1G7P1N0"/>
<dbReference type="STRING" id="200378.SAMN05216553_103323"/>
<sequence>MRLRPVVRATRTADGLHLRGWASSCTITGGSGLWELWRRLEPRLSEGVAPESLGVPEGTAPAVRAAVETILDQLRDHDMLVSMPEPWGAGGPAPDVAAWLESVAADPVDAWRRLRAGVVTMTGNGLLADAAVRSAEAVGLRVHRAAGPSDELLLSTGTLVVQAGSGAEAGYVLPAREGFTSFNTEVINRIAARLGLTGDPGEVLAALVGAAAVHRLTCAVTGLADAPEQDHGFPVVLVARTGPLRSAYHPLLTGPPRPFSLDALTDRELGPVETPELGPLPQVPVNLALSGDALGIGTTADEARLRAALNAIKCDGVLGVDDLHARGAALRLAARYVPGEPAEPGEWTTGRTARRWWKALTLRFGRPAVVDVRKLAEDAYRAEVRQGQRVLAWAVEVTAADAVAFAALAAAAHAQAGRDGTAHVQGFGPDEDKLQRALELLPGVRVSPLSLDPELTAAGLVAYTVDER</sequence>
<reference evidence="2" key="1">
    <citation type="submission" date="2016-10" db="EMBL/GenBank/DDBJ databases">
        <authorList>
            <person name="Varghese N."/>
            <person name="Submissions S."/>
        </authorList>
    </citation>
    <scope>NUCLEOTIDE SEQUENCE [LARGE SCALE GENOMIC DNA]</scope>
    <source>
        <strain evidence="2">CGMCC 4.3506</strain>
    </source>
</reference>
<gene>
    <name evidence="1" type="ORF">SAMN05216553_103323</name>
</gene>
<dbReference type="EMBL" id="FNCC01000003">
    <property type="protein sequence ID" value="SDF79529.1"/>
    <property type="molecule type" value="Genomic_DNA"/>
</dbReference>